<feature type="region of interest" description="Disordered" evidence="1">
    <location>
        <begin position="230"/>
        <end position="339"/>
    </location>
</feature>
<feature type="compositionally biased region" description="Polar residues" evidence="1">
    <location>
        <begin position="553"/>
        <end position="563"/>
    </location>
</feature>
<sequence>MTTAVYRSAAPSLSVPQTQNTAPVLEFNCLFTHDLRRKQKRWSDGFLRFHTFNKRVMVYDVPRNYVGDMHWTAVEHVREGDELMLEKGGVMVEVADAIGRTETDLTELNASRRKAGNRHGASPVRAPQTRAMRTTSAAAAKTGTVLKHRSLNALLGTSKGQLGKAALPAKSPFELQHRGVENEDWESGRAFKRHKAESPVPAKIAPAAVYPVGATTPLWARTSDVANRRLVAPSRPEKERRRENATIALANNEPSSEKFLSGFSSDALVPPSSPLKIEQSEKQTKPPEKQAAPPEQQTIPLKEQTALPREETALRKEQTAPTKQQTLPTARCSSPAFQTQQAVKDTNGAACDQRMKAATDGARSVIGDRATAATCDAPDSAIAKRRAAEYHGNKRPPRQGTVSGEALNGRATNKLRTAQSAPKKKMLACQDQLMNQIRSDSVYVSDDDQHLYLAGTTSRHHEGKKRKSHSEIMNERLAMGRNLGTRSESTEVVHRAGLLVKPVGTQQTSVTARFTRSSATEDPIELLSDSELSLHSAPRTESEPQPDTHLKHSVSTPTSTNTGVEIVDEATHASSRRPVHNVHDQDDTTRPAIMMNVPEYEHLTARDVPAPRKKKGIGRKEIRKSAESCFAIQPVALSGDIDVDVAKLQENEGQPCQADVSDGPCFQEGDRISAVAQGAVDCTPDDLKVVPDVIMNDVPLAEDSHALPPSYAPKISKNTTQRPKRVPAAPMRFTPSPQKAAQLTKKQSAPKDSTVTPSVEAAQTTDEVAANTDRSTLKPANPAIRKNASKSARRPVALNTTTKDTAAVLLSRPFQAPKQTVTSTTAGKVAQSGATTSRGLTAVAMTADPWSREAFDLFDWRPPGWDEERWCLKDVAEALGEATKGRG</sequence>
<protein>
    <recommendedName>
        <fullName evidence="2">5'-3' DNA helicase ZGRF1-like N-terminal domain-containing protein</fullName>
    </recommendedName>
</protein>
<dbReference type="GO" id="GO:0035861">
    <property type="term" value="C:site of double-strand break"/>
    <property type="evidence" value="ECO:0007669"/>
    <property type="project" value="TreeGrafter"/>
</dbReference>
<dbReference type="PANTHER" id="PTHR28535">
    <property type="entry name" value="ZINC FINGER GRF-TYPE CONTAINING 1"/>
    <property type="match status" value="1"/>
</dbReference>
<feature type="compositionally biased region" description="Basic and acidic residues" evidence="1">
    <location>
        <begin position="538"/>
        <end position="550"/>
    </location>
</feature>
<comment type="caution">
    <text evidence="3">The sequence shown here is derived from an EMBL/GenBank/DDBJ whole genome shotgun (WGS) entry which is preliminary data.</text>
</comment>
<dbReference type="GO" id="GO:0005634">
    <property type="term" value="C:nucleus"/>
    <property type="evidence" value="ECO:0007669"/>
    <property type="project" value="TreeGrafter"/>
</dbReference>
<dbReference type="Proteomes" id="UP001310890">
    <property type="component" value="Unassembled WGS sequence"/>
</dbReference>
<feature type="compositionally biased region" description="Low complexity" evidence="1">
    <location>
        <begin position="289"/>
        <end position="298"/>
    </location>
</feature>
<feature type="compositionally biased region" description="Basic and acidic residues" evidence="1">
    <location>
        <begin position="308"/>
        <end position="318"/>
    </location>
</feature>
<dbReference type="InterPro" id="IPR018838">
    <property type="entry name" value="ZGRF1-like_N"/>
</dbReference>
<feature type="region of interest" description="Disordered" evidence="1">
    <location>
        <begin position="819"/>
        <end position="838"/>
    </location>
</feature>
<dbReference type="GO" id="GO:0006302">
    <property type="term" value="P:double-strand break repair"/>
    <property type="evidence" value="ECO:0007669"/>
    <property type="project" value="TreeGrafter"/>
</dbReference>
<dbReference type="Pfam" id="PF10382">
    <property type="entry name" value="ZGRF1-like_N"/>
    <property type="match status" value="1"/>
</dbReference>
<feature type="compositionally biased region" description="Basic and acidic residues" evidence="1">
    <location>
        <begin position="235"/>
        <end position="244"/>
    </location>
</feature>
<feature type="compositionally biased region" description="Polar residues" evidence="1">
    <location>
        <begin position="735"/>
        <end position="766"/>
    </location>
</feature>
<feature type="domain" description="5'-3' DNA helicase ZGRF1-like N-terminal" evidence="2">
    <location>
        <begin position="24"/>
        <end position="105"/>
    </location>
</feature>
<organism evidence="3 4">
    <name type="scientific">Meristemomyces frigidus</name>
    <dbReference type="NCBI Taxonomy" id="1508187"/>
    <lineage>
        <taxon>Eukaryota</taxon>
        <taxon>Fungi</taxon>
        <taxon>Dikarya</taxon>
        <taxon>Ascomycota</taxon>
        <taxon>Pezizomycotina</taxon>
        <taxon>Dothideomycetes</taxon>
        <taxon>Dothideomycetidae</taxon>
        <taxon>Mycosphaerellales</taxon>
        <taxon>Teratosphaeriaceae</taxon>
        <taxon>Meristemomyces</taxon>
    </lineage>
</organism>
<evidence type="ECO:0000259" key="2">
    <source>
        <dbReference type="Pfam" id="PF10382"/>
    </source>
</evidence>
<accession>A0AAN7YD89</accession>
<reference evidence="3" key="1">
    <citation type="submission" date="2023-08" db="EMBL/GenBank/DDBJ databases">
        <title>Black Yeasts Isolated from many extreme environments.</title>
        <authorList>
            <person name="Coleine C."/>
            <person name="Stajich J.E."/>
            <person name="Selbmann L."/>
        </authorList>
    </citation>
    <scope>NUCLEOTIDE SEQUENCE</scope>
    <source>
        <strain evidence="3">CCFEE 5401</strain>
    </source>
</reference>
<feature type="region of interest" description="Disordered" evidence="1">
    <location>
        <begin position="533"/>
        <end position="563"/>
    </location>
</feature>
<dbReference type="InterPro" id="IPR052800">
    <property type="entry name" value="DNA_Repair_Helicase_ZGRF1"/>
</dbReference>
<feature type="compositionally biased region" description="Polar residues" evidence="1">
    <location>
        <begin position="319"/>
        <end position="339"/>
    </location>
</feature>
<dbReference type="AlphaFoldDB" id="A0AAN7YD89"/>
<feature type="region of interest" description="Disordered" evidence="1">
    <location>
        <begin position="703"/>
        <end position="796"/>
    </location>
</feature>
<feature type="compositionally biased region" description="Basic and acidic residues" evidence="1">
    <location>
        <begin position="278"/>
        <end position="288"/>
    </location>
</feature>
<feature type="region of interest" description="Disordered" evidence="1">
    <location>
        <begin position="388"/>
        <end position="422"/>
    </location>
</feature>
<evidence type="ECO:0000313" key="4">
    <source>
        <dbReference type="Proteomes" id="UP001310890"/>
    </source>
</evidence>
<proteinExistence type="predicted"/>
<name>A0AAN7YD89_9PEZI</name>
<gene>
    <name evidence="3" type="ORF">LTR62_007828</name>
</gene>
<dbReference type="EMBL" id="JAVRRL010000078">
    <property type="protein sequence ID" value="KAK5108768.1"/>
    <property type="molecule type" value="Genomic_DNA"/>
</dbReference>
<dbReference type="PANTHER" id="PTHR28535:SF1">
    <property type="entry name" value="PROTEIN ZGRF1"/>
    <property type="match status" value="1"/>
</dbReference>
<evidence type="ECO:0000256" key="1">
    <source>
        <dbReference type="SAM" id="MobiDB-lite"/>
    </source>
</evidence>
<evidence type="ECO:0000313" key="3">
    <source>
        <dbReference type="EMBL" id="KAK5108768.1"/>
    </source>
</evidence>
<feature type="compositionally biased region" description="Polar residues" evidence="1">
    <location>
        <begin position="410"/>
        <end position="420"/>
    </location>
</feature>